<organism evidence="1 3">
    <name type="scientific">Didymodactylos carnosus</name>
    <dbReference type="NCBI Taxonomy" id="1234261"/>
    <lineage>
        <taxon>Eukaryota</taxon>
        <taxon>Metazoa</taxon>
        <taxon>Spiralia</taxon>
        <taxon>Gnathifera</taxon>
        <taxon>Rotifera</taxon>
        <taxon>Eurotatoria</taxon>
        <taxon>Bdelloidea</taxon>
        <taxon>Philodinida</taxon>
        <taxon>Philodinidae</taxon>
        <taxon>Didymodactylos</taxon>
    </lineage>
</organism>
<dbReference type="Proteomes" id="UP000682733">
    <property type="component" value="Unassembled WGS sequence"/>
</dbReference>
<dbReference type="EMBL" id="CAJOBA010003797">
    <property type="protein sequence ID" value="CAF3693308.1"/>
    <property type="molecule type" value="Genomic_DNA"/>
</dbReference>
<evidence type="ECO:0000313" key="3">
    <source>
        <dbReference type="Proteomes" id="UP000677228"/>
    </source>
</evidence>
<proteinExistence type="predicted"/>
<comment type="caution">
    <text evidence="1">The sequence shown here is derived from an EMBL/GenBank/DDBJ whole genome shotgun (WGS) entry which is preliminary data.</text>
</comment>
<gene>
    <name evidence="1" type="ORF">OVA965_LOCUS10314</name>
    <name evidence="2" type="ORF">TMI583_LOCUS10310</name>
</gene>
<name>A0A8S2DKK5_9BILA</name>
<protein>
    <submittedName>
        <fullName evidence="1">Uncharacterized protein</fullName>
    </submittedName>
</protein>
<sequence length="223" mass="25453">WHIAMEVYVVGYTNERMEAFTNDCNGTCIEHANILIVAIVRKSVCDELSGGVHSKEIKESLQIDPSVQLHRFYEINVDYQDADYETIGECQIICALTRKPIKVIPSDFARFVDMSIDSGYPDVIPKLGKNEICLMIIRCYDLYYTKENASQYSNLSVLQPKRTFTCLINVKYDTSAANKTIVSDDCWNERIGAEELHVHFWLKSAFLLNNFMFIVGDIGLSPQ</sequence>
<dbReference type="Proteomes" id="UP000677228">
    <property type="component" value="Unassembled WGS sequence"/>
</dbReference>
<dbReference type="EMBL" id="CAJNOK010003796">
    <property type="protein sequence ID" value="CAF0914842.1"/>
    <property type="molecule type" value="Genomic_DNA"/>
</dbReference>
<feature type="non-terminal residue" evidence="1">
    <location>
        <position position="1"/>
    </location>
</feature>
<evidence type="ECO:0000313" key="1">
    <source>
        <dbReference type="EMBL" id="CAF0914842.1"/>
    </source>
</evidence>
<dbReference type="AlphaFoldDB" id="A0A8S2DKK5"/>
<accession>A0A8S2DKK5</accession>
<evidence type="ECO:0000313" key="2">
    <source>
        <dbReference type="EMBL" id="CAF3693308.1"/>
    </source>
</evidence>
<reference evidence="1" key="1">
    <citation type="submission" date="2021-02" db="EMBL/GenBank/DDBJ databases">
        <authorList>
            <person name="Nowell W R."/>
        </authorList>
    </citation>
    <scope>NUCLEOTIDE SEQUENCE</scope>
</reference>